<reference evidence="3" key="1">
    <citation type="submission" date="2022-08" db="EMBL/GenBank/DDBJ databases">
        <authorList>
            <person name="Tian L."/>
        </authorList>
    </citation>
    <scope>NUCLEOTIDE SEQUENCE</scope>
    <source>
        <strain evidence="3">CM253</strain>
        <plasmid evidence="3">psa3239</plasmid>
    </source>
</reference>
<dbReference type="InterPro" id="IPR002933">
    <property type="entry name" value="Peptidase_M20"/>
</dbReference>
<keyword evidence="2 3" id="KW-0378">Hydrolase</keyword>
<keyword evidence="3" id="KW-0614">Plasmid</keyword>
<dbReference type="Gene3D" id="3.30.70.360">
    <property type="match status" value="1"/>
</dbReference>
<dbReference type="PANTHER" id="PTHR32494">
    <property type="entry name" value="ALLANTOATE DEIMINASE-RELATED"/>
    <property type="match status" value="1"/>
</dbReference>
<dbReference type="EMBL" id="CP102516">
    <property type="protein sequence ID" value="UUY52604.1"/>
    <property type="molecule type" value="Genomic_DNA"/>
</dbReference>
<dbReference type="PANTHER" id="PTHR32494:SF5">
    <property type="entry name" value="ALLANTOATE AMIDOHYDROLASE"/>
    <property type="match status" value="1"/>
</dbReference>
<dbReference type="InterPro" id="IPR010158">
    <property type="entry name" value="Amidase_Cbmase"/>
</dbReference>
<proteinExistence type="inferred from homology"/>
<evidence type="ECO:0000313" key="4">
    <source>
        <dbReference type="Proteomes" id="UP001057738"/>
    </source>
</evidence>
<accession>A0ABY5Q8I1</accession>
<dbReference type="SUPFAM" id="SSF55031">
    <property type="entry name" value="Bacterial exopeptidase dimerisation domain"/>
    <property type="match status" value="1"/>
</dbReference>
<dbReference type="GeneID" id="95578889"/>
<comment type="similarity">
    <text evidence="1">Belongs to the peptidase M20 family.</text>
</comment>
<evidence type="ECO:0000313" key="3">
    <source>
        <dbReference type="EMBL" id="UUY52604.1"/>
    </source>
</evidence>
<dbReference type="SUPFAM" id="SSF53187">
    <property type="entry name" value="Zn-dependent exopeptidases"/>
    <property type="match status" value="1"/>
</dbReference>
<dbReference type="Gene3D" id="3.40.630.10">
    <property type="entry name" value="Zn peptidases"/>
    <property type="match status" value="1"/>
</dbReference>
<keyword evidence="4" id="KW-1185">Reference proteome</keyword>
<gene>
    <name evidence="3" type="ORF">NRK68_35710</name>
</gene>
<dbReference type="CDD" id="cd03884">
    <property type="entry name" value="M20_bAS"/>
    <property type="match status" value="1"/>
</dbReference>
<dbReference type="Proteomes" id="UP001057738">
    <property type="component" value="Plasmid psa3239"/>
</dbReference>
<dbReference type="NCBIfam" id="TIGR01879">
    <property type="entry name" value="hydantase"/>
    <property type="match status" value="1"/>
</dbReference>
<protein>
    <submittedName>
        <fullName evidence="3">Zn-dependent hydrolase</fullName>
    </submittedName>
</protein>
<evidence type="ECO:0000256" key="2">
    <source>
        <dbReference type="ARBA" id="ARBA00022801"/>
    </source>
</evidence>
<dbReference type="RefSeq" id="WP_183068803.1">
    <property type="nucleotide sequence ID" value="NZ_CP102516.1"/>
</dbReference>
<organism evidence="3 4">
    <name type="scientific">Streptomyces yangpuensis</name>
    <dbReference type="NCBI Taxonomy" id="1648182"/>
    <lineage>
        <taxon>Bacteria</taxon>
        <taxon>Bacillati</taxon>
        <taxon>Actinomycetota</taxon>
        <taxon>Actinomycetes</taxon>
        <taxon>Kitasatosporales</taxon>
        <taxon>Streptomycetaceae</taxon>
        <taxon>Streptomyces</taxon>
    </lineage>
</organism>
<name>A0ABY5Q8I1_9ACTN</name>
<dbReference type="Pfam" id="PF01546">
    <property type="entry name" value="Peptidase_M20"/>
    <property type="match status" value="1"/>
</dbReference>
<dbReference type="GO" id="GO:0016787">
    <property type="term" value="F:hydrolase activity"/>
    <property type="evidence" value="ECO:0007669"/>
    <property type="project" value="UniProtKB-KW"/>
</dbReference>
<geneLocation type="plasmid" evidence="3 4">
    <name>psa3239</name>
</geneLocation>
<evidence type="ECO:0000256" key="1">
    <source>
        <dbReference type="ARBA" id="ARBA00006153"/>
    </source>
</evidence>
<dbReference type="PIRSF" id="PIRSF001235">
    <property type="entry name" value="Amidase_carbamoylase"/>
    <property type="match status" value="1"/>
</dbReference>
<dbReference type="InterPro" id="IPR036264">
    <property type="entry name" value="Bact_exopeptidase_dim_dom"/>
</dbReference>
<sequence length="433" mass="45572">MSDQVLERGGQRTLDIDPDRLLRRVAELARIGADPVTGGITREGFSAADRQGRAYLMDQARAAGLTPSVDAAGNIVVRACLPSSLGDEAGERQVLMMGSHLDTVVNGGRLDGAYGVLAALEVVQTLADSGLDTVFEPVAVAFANEEGALFPQPFWGSMAVAGRLAALPQEPADHHNRPLREALRLAGGDLDALGSACWPAGSIAAYLELHVEQGPVLERSGNRIGVVEAITGRTVLTLEVRGSAGHSGTSPMAGRRDAMAAAARVVLATENLATERRLCRVATVGRLDPHPNTPNTIAGAVRLTVDLRDTDVWRMTGAEQVLRRMLRSIELSTGTEIEVVAETRSDPVSADLRLRAAIERSADGLDLAHEVLPSGAGHDAQVVADLAPIGMIFVPSLGGISHVPEENSRPEDLVAGARVLLRTALRVADGTVL</sequence>